<dbReference type="GO" id="GO:0016020">
    <property type="term" value="C:membrane"/>
    <property type="evidence" value="ECO:0007669"/>
    <property type="project" value="UniProtKB-SubCell"/>
</dbReference>
<keyword evidence="8" id="KW-1185">Reference proteome</keyword>
<feature type="transmembrane region" description="Helical" evidence="5">
    <location>
        <begin position="197"/>
        <end position="218"/>
    </location>
</feature>
<dbReference type="AlphaFoldDB" id="A0AA39R0I0"/>
<feature type="transmembrane region" description="Helical" evidence="5">
    <location>
        <begin position="64"/>
        <end position="84"/>
    </location>
</feature>
<evidence type="ECO:0000256" key="5">
    <source>
        <dbReference type="SAM" id="Phobius"/>
    </source>
</evidence>
<comment type="caution">
    <text evidence="7">The sequence shown here is derived from an EMBL/GenBank/DDBJ whole genome shotgun (WGS) entry which is preliminary data.</text>
</comment>
<dbReference type="Proteomes" id="UP001166286">
    <property type="component" value="Unassembled WGS sequence"/>
</dbReference>
<reference evidence="7" key="1">
    <citation type="submission" date="2023-03" db="EMBL/GenBank/DDBJ databases">
        <title>Complete genome of Cladonia borealis.</title>
        <authorList>
            <person name="Park H."/>
        </authorList>
    </citation>
    <scope>NUCLEOTIDE SEQUENCE</scope>
    <source>
        <strain evidence="7">ANT050790</strain>
    </source>
</reference>
<feature type="compositionally biased region" description="Basic and acidic residues" evidence="4">
    <location>
        <begin position="30"/>
        <end position="45"/>
    </location>
</feature>
<dbReference type="PANTHER" id="PTHR43397">
    <property type="entry name" value="ERGOTHIONEINE BIOSYNTHESIS PROTEIN 1"/>
    <property type="match status" value="1"/>
</dbReference>
<feature type="transmembrane region" description="Helical" evidence="5">
    <location>
        <begin position="230"/>
        <end position="246"/>
    </location>
</feature>
<dbReference type="SUPFAM" id="SSF53335">
    <property type="entry name" value="S-adenosyl-L-methionine-dependent methyltransferases"/>
    <property type="match status" value="1"/>
</dbReference>
<comment type="subcellular location">
    <subcellularLocation>
        <location evidence="1">Membrane</location>
        <topology evidence="1">Multi-pass membrane protein</topology>
    </subcellularLocation>
</comment>
<feature type="transmembrane region" description="Helical" evidence="5">
    <location>
        <begin position="270"/>
        <end position="288"/>
    </location>
</feature>
<dbReference type="Gene3D" id="3.40.50.150">
    <property type="entry name" value="Vaccinia Virus protein VP39"/>
    <property type="match status" value="1"/>
</dbReference>
<dbReference type="InterPro" id="IPR051128">
    <property type="entry name" value="EgtD_Methyltrsf_superfamily"/>
</dbReference>
<accession>A0AA39R0I0</accession>
<dbReference type="SUPFAM" id="SSF103473">
    <property type="entry name" value="MFS general substrate transporter"/>
    <property type="match status" value="1"/>
</dbReference>
<keyword evidence="5" id="KW-0812">Transmembrane</keyword>
<feature type="transmembrane region" description="Helical" evidence="5">
    <location>
        <begin position="167"/>
        <end position="185"/>
    </location>
</feature>
<evidence type="ECO:0000256" key="4">
    <source>
        <dbReference type="SAM" id="MobiDB-lite"/>
    </source>
</evidence>
<name>A0AA39R0I0_9LECA</name>
<evidence type="ECO:0000259" key="6">
    <source>
        <dbReference type="Pfam" id="PF10017"/>
    </source>
</evidence>
<dbReference type="Pfam" id="PF07690">
    <property type="entry name" value="MFS_1"/>
    <property type="match status" value="1"/>
</dbReference>
<dbReference type="InterPro" id="IPR029063">
    <property type="entry name" value="SAM-dependent_MTases_sf"/>
</dbReference>
<dbReference type="Gene3D" id="1.20.1250.20">
    <property type="entry name" value="MFS general substrate transporter like domains"/>
    <property type="match status" value="2"/>
</dbReference>
<dbReference type="InterPro" id="IPR019257">
    <property type="entry name" value="MeTrfase_dom"/>
</dbReference>
<dbReference type="NCBIfam" id="TIGR03439">
    <property type="entry name" value="methyl_EasF"/>
    <property type="match status" value="1"/>
</dbReference>
<feature type="transmembrane region" description="Helical" evidence="5">
    <location>
        <begin position="140"/>
        <end position="161"/>
    </location>
</feature>
<keyword evidence="3" id="KW-0808">Transferase</keyword>
<feature type="transmembrane region" description="Helical" evidence="5">
    <location>
        <begin position="104"/>
        <end position="128"/>
    </location>
</feature>
<feature type="domain" description="Histidine-specific methyltransferase SAM-dependent" evidence="6">
    <location>
        <begin position="624"/>
        <end position="919"/>
    </location>
</feature>
<dbReference type="EMBL" id="JAFEKC020000009">
    <property type="protein sequence ID" value="KAK0512677.1"/>
    <property type="molecule type" value="Genomic_DNA"/>
</dbReference>
<dbReference type="GO" id="GO:0032259">
    <property type="term" value="P:methylation"/>
    <property type="evidence" value="ECO:0007669"/>
    <property type="project" value="UniProtKB-KW"/>
</dbReference>
<evidence type="ECO:0000256" key="1">
    <source>
        <dbReference type="ARBA" id="ARBA00004141"/>
    </source>
</evidence>
<gene>
    <name evidence="7" type="ORF">JMJ35_004694</name>
</gene>
<feature type="transmembrane region" description="Helical" evidence="5">
    <location>
        <begin position="394"/>
        <end position="416"/>
    </location>
</feature>
<dbReference type="GO" id="GO:0022857">
    <property type="term" value="F:transmembrane transporter activity"/>
    <property type="evidence" value="ECO:0007669"/>
    <property type="project" value="InterPro"/>
</dbReference>
<feature type="transmembrane region" description="Helical" evidence="5">
    <location>
        <begin position="308"/>
        <end position="328"/>
    </location>
</feature>
<keyword evidence="5" id="KW-0472">Membrane</keyword>
<feature type="region of interest" description="Disordered" evidence="4">
    <location>
        <begin position="1"/>
        <end position="58"/>
    </location>
</feature>
<dbReference type="Pfam" id="PF10017">
    <property type="entry name" value="Methyltransf_33"/>
    <property type="match status" value="1"/>
</dbReference>
<feature type="transmembrane region" description="Helical" evidence="5">
    <location>
        <begin position="436"/>
        <end position="458"/>
    </location>
</feature>
<dbReference type="InterPro" id="IPR036259">
    <property type="entry name" value="MFS_trans_sf"/>
</dbReference>
<feature type="compositionally biased region" description="Polar residues" evidence="4">
    <location>
        <begin position="8"/>
        <end position="29"/>
    </location>
</feature>
<keyword evidence="5" id="KW-1133">Transmembrane helix</keyword>
<feature type="transmembrane region" description="Helical" evidence="5">
    <location>
        <begin position="335"/>
        <end position="355"/>
    </location>
</feature>
<feature type="transmembrane region" description="Helical" evidence="5">
    <location>
        <begin position="361"/>
        <end position="382"/>
    </location>
</feature>
<sequence>MSGDTRSRNGALNGNSIEHPNQENGTTASKPDHRSYGATDSRKSGPDAADDDDESKLPPTDRGWSAWLFLAGCFWLEGLVWGLPYSYGVFENYYSNLEPLNSEVGIAAIGTTGLGFAYLLAPVCVSVLERWPAQRKKVSIIGLCTLTTGLVTASFATHVIHLVLTQGLLYGVGGALLYNPFIFYLDEWFVKRKGLAYGIFWAGTGVFSSVTPFIMHWALNEYGFRTTLRVWAVFVFLTLGTLIYFVRPRKPLPAKSVAHGVELGFLKTRLFWAFQAGNIIEGFGYFGPQIYLPSFAEEMDLSPLASPLSVALLNISSTVGLVFMGFLIDRYHISTVLLLSAITSTLCVFLIWGFATTESMLYLFAILFGLFAGGYSATWTGCATEVKKENASAAIAVIMGTMAAGRGIGCIVSGPVSEALLSLPRWHAQGVYGTRFGWLILFTGVSSLLGRFGLFGRWGLRTQKRRSKDVETRSVAGESEPLVHIPRQMRNTTAHKGVDNSSRQSPCQQKLELSNGVSCHGNNGFYDEKLEIEQCGLSRSCVDVKVFDDSYTSRANGGNLETRGCKVSAQRDTVHVNGPDGNNVNIADAFHCATNINGIRTNSNGSELLDIRNDRSELCLLPLVRDGLCDPKPSLSSSMLWDDRGLQLFEEITRLPDYYISSLEKQIIEQHCEDIARKIQPGSMIVDLGCGSTDKVRPILQALHRMGREADYYALDLSPISVRRSVDTMSSIPFKNIRCHGVLGTYEDARDWLQSPENRDTPKCILSLGASIGNLTDTEAVEFLKNFAGPFYCNKKSCRDQKTAAESPMWTLLLGLDTCSSEQQVRAAYADPFGANSRFLLNALEHVNAILGYRAFHSEQWTVHREWDNLCFKQYLVPMEDVMFEGTLLRTGTRVLVSQSQKFNTEHRAKLWEDAGVRQLLSLGCQDAKYGNDPKIWMITLEEGGNT</sequence>
<evidence type="ECO:0000313" key="8">
    <source>
        <dbReference type="Proteomes" id="UP001166286"/>
    </source>
</evidence>
<dbReference type="GO" id="GO:0008168">
    <property type="term" value="F:methyltransferase activity"/>
    <property type="evidence" value="ECO:0007669"/>
    <property type="project" value="UniProtKB-KW"/>
</dbReference>
<evidence type="ECO:0000313" key="7">
    <source>
        <dbReference type="EMBL" id="KAK0512677.1"/>
    </source>
</evidence>
<evidence type="ECO:0000256" key="2">
    <source>
        <dbReference type="ARBA" id="ARBA00022603"/>
    </source>
</evidence>
<dbReference type="PANTHER" id="PTHR43397:SF1">
    <property type="entry name" value="ERGOTHIONEINE BIOSYNTHESIS PROTEIN 1"/>
    <property type="match status" value="1"/>
</dbReference>
<organism evidence="7 8">
    <name type="scientific">Cladonia borealis</name>
    <dbReference type="NCBI Taxonomy" id="184061"/>
    <lineage>
        <taxon>Eukaryota</taxon>
        <taxon>Fungi</taxon>
        <taxon>Dikarya</taxon>
        <taxon>Ascomycota</taxon>
        <taxon>Pezizomycotina</taxon>
        <taxon>Lecanoromycetes</taxon>
        <taxon>OSLEUM clade</taxon>
        <taxon>Lecanoromycetidae</taxon>
        <taxon>Lecanorales</taxon>
        <taxon>Lecanorineae</taxon>
        <taxon>Cladoniaceae</taxon>
        <taxon>Cladonia</taxon>
    </lineage>
</organism>
<evidence type="ECO:0000256" key="3">
    <source>
        <dbReference type="ARBA" id="ARBA00022679"/>
    </source>
</evidence>
<keyword evidence="2" id="KW-0489">Methyltransferase</keyword>
<protein>
    <recommendedName>
        <fullName evidence="6">Histidine-specific methyltransferase SAM-dependent domain-containing protein</fullName>
    </recommendedName>
</protein>
<dbReference type="InterPro" id="IPR011701">
    <property type="entry name" value="MFS"/>
</dbReference>
<proteinExistence type="predicted"/>
<dbReference type="InterPro" id="IPR017805">
    <property type="entry name" value="SAM_MeTrfase_EasF-type_put"/>
</dbReference>